<dbReference type="RefSeq" id="WP_047004923.1">
    <property type="nucleotide sequence ID" value="NZ_LBHB01000004.1"/>
</dbReference>
<dbReference type="Proteomes" id="UP000053464">
    <property type="component" value="Unassembled WGS sequence"/>
</dbReference>
<comment type="caution">
    <text evidence="1">The sequence shown here is derived from an EMBL/GenBank/DDBJ whole genome shotgun (WGS) entry which is preliminary data.</text>
</comment>
<dbReference type="PATRIC" id="fig|1581420.6.peg.2718"/>
<name>A0A0G9MP89_9SPHN</name>
<dbReference type="AlphaFoldDB" id="A0A0G9MP89"/>
<dbReference type="STRING" id="1581420.AAW00_13305"/>
<keyword evidence="2" id="KW-1185">Reference proteome</keyword>
<accession>A0A0G9MP89</accession>
<evidence type="ECO:0000313" key="2">
    <source>
        <dbReference type="Proteomes" id="UP000053464"/>
    </source>
</evidence>
<gene>
    <name evidence="1" type="ORF">AAW00_13305</name>
</gene>
<sequence length="159" mass="16760">MGAAVTETKAFASLGPMLLARKGSAKPAMRAMLGQDSRMAELSDELDELAVSQGALGWNDMGEDRGEGWGANDDTVVPLPLAADRVKAAPAPRTAPATKGRKAFTLRLDAERHLKLRLAGTLHGCSAQVLVTEALDRFLAANPEIEAIAAGMRPRGKQS</sequence>
<protein>
    <submittedName>
        <fullName evidence="1">Uncharacterized protein</fullName>
    </submittedName>
</protein>
<proteinExistence type="predicted"/>
<evidence type="ECO:0000313" key="1">
    <source>
        <dbReference type="EMBL" id="KLE32409.1"/>
    </source>
</evidence>
<reference evidence="1 2" key="1">
    <citation type="submission" date="2015-04" db="EMBL/GenBank/DDBJ databases">
        <title>The draft genome sequence of Erythrobacter luteus KA37.</title>
        <authorList>
            <person name="Zhuang L."/>
            <person name="Liu Y."/>
            <person name="Shao Z."/>
        </authorList>
    </citation>
    <scope>NUCLEOTIDE SEQUENCE [LARGE SCALE GENOMIC DNA]</scope>
    <source>
        <strain evidence="1 2">KA37</strain>
    </source>
</reference>
<organism evidence="1 2">
    <name type="scientific">Aurantiacibacter luteus</name>
    <dbReference type="NCBI Taxonomy" id="1581420"/>
    <lineage>
        <taxon>Bacteria</taxon>
        <taxon>Pseudomonadati</taxon>
        <taxon>Pseudomonadota</taxon>
        <taxon>Alphaproteobacteria</taxon>
        <taxon>Sphingomonadales</taxon>
        <taxon>Erythrobacteraceae</taxon>
        <taxon>Aurantiacibacter</taxon>
    </lineage>
</organism>
<dbReference type="OrthoDB" id="7507351at2"/>
<dbReference type="EMBL" id="LBHB01000004">
    <property type="protein sequence ID" value="KLE32409.1"/>
    <property type="molecule type" value="Genomic_DNA"/>
</dbReference>